<keyword evidence="6" id="KW-1185">Reference proteome</keyword>
<evidence type="ECO:0000256" key="3">
    <source>
        <dbReference type="SAM" id="MobiDB-lite"/>
    </source>
</evidence>
<dbReference type="Proteomes" id="UP000616143">
    <property type="component" value="Unassembled WGS sequence"/>
</dbReference>
<dbReference type="InterPro" id="IPR003212">
    <property type="entry name" value="DNA-bd_7a-e_arc"/>
</dbReference>
<feature type="compositionally biased region" description="Basic and acidic residues" evidence="3">
    <location>
        <begin position="52"/>
        <end position="67"/>
    </location>
</feature>
<feature type="region of interest" description="Disordered" evidence="3">
    <location>
        <begin position="44"/>
        <end position="67"/>
    </location>
</feature>
<reference evidence="5" key="4">
    <citation type="submission" date="2020-09" db="EMBL/GenBank/DDBJ databases">
        <authorList>
            <person name="Sun Q."/>
            <person name="Ohkuma M."/>
        </authorList>
    </citation>
    <scope>NUCLEOTIDE SEQUENCE</scope>
    <source>
        <strain evidence="5">JCM 31740</strain>
    </source>
</reference>
<dbReference type="AlphaFoldDB" id="A0A348B2E3"/>
<dbReference type="NCBIfam" id="NF045555">
    <property type="entry name" value="Sul7d"/>
    <property type="match status" value="1"/>
</dbReference>
<sequence length="67" mass="7407">MSVDTLIVATVKFKYKGETKQVDISKIKKVWKVGKMISFTYDDNGKTGRGAVSEKDAPAELKNKVGK</sequence>
<evidence type="ECO:0000256" key="2">
    <source>
        <dbReference type="ARBA" id="ARBA00023125"/>
    </source>
</evidence>
<dbReference type="GO" id="GO:0003677">
    <property type="term" value="F:DNA binding"/>
    <property type="evidence" value="ECO:0007669"/>
    <property type="project" value="UniProtKB-KW"/>
</dbReference>
<name>A0A348B2E3_9CREN</name>
<dbReference type="EMBL" id="BMQS01000004">
    <property type="protein sequence ID" value="GGT90134.1"/>
    <property type="molecule type" value="Genomic_DNA"/>
</dbReference>
<reference evidence="6" key="2">
    <citation type="submission" date="2018-04" db="EMBL/GenBank/DDBJ databases">
        <title>Complete genome sequence of Sulfodiicoccus acidiphilus strain HS-1.</title>
        <authorList>
            <person name="Sakai H.D."/>
            <person name="Kurosawa N."/>
        </authorList>
    </citation>
    <scope>NUCLEOTIDE SEQUENCE [LARGE SCALE GENOMIC DNA]</scope>
    <source>
        <strain evidence="6">HS-1</strain>
    </source>
</reference>
<evidence type="ECO:0000256" key="1">
    <source>
        <dbReference type="ARBA" id="ARBA00009159"/>
    </source>
</evidence>
<evidence type="ECO:0000313" key="5">
    <source>
        <dbReference type="EMBL" id="GGT90134.1"/>
    </source>
</evidence>
<organism evidence="4 6">
    <name type="scientific">Sulfodiicoccus acidiphilus</name>
    <dbReference type="NCBI Taxonomy" id="1670455"/>
    <lineage>
        <taxon>Archaea</taxon>
        <taxon>Thermoproteota</taxon>
        <taxon>Thermoprotei</taxon>
        <taxon>Sulfolobales</taxon>
        <taxon>Sulfolobaceae</taxon>
        <taxon>Sulfodiicoccus</taxon>
    </lineage>
</organism>
<dbReference type="SUPFAM" id="SSF54160">
    <property type="entry name" value="Chromo domain-like"/>
    <property type="match status" value="1"/>
</dbReference>
<dbReference type="Pfam" id="PF02294">
    <property type="entry name" value="7kD_DNA_binding"/>
    <property type="match status" value="1"/>
</dbReference>
<reference evidence="4" key="3">
    <citation type="journal article" date="2019" name="BMC Res. Notes">
        <title>Complete genome sequence of the Sulfodiicoccus acidiphilus strain HS-1T, the first crenarchaeon that lacks polB3, isolated from an acidic hot spring in Ohwaku-dani, Hakone, Japan.</title>
        <authorList>
            <person name="Sakai H.D."/>
            <person name="Kurosawa N."/>
        </authorList>
    </citation>
    <scope>NUCLEOTIDE SEQUENCE</scope>
    <source>
        <strain evidence="4">HS-1</strain>
    </source>
</reference>
<accession>A0A348B2E3</accession>
<dbReference type="Proteomes" id="UP000276741">
    <property type="component" value="Chromosome"/>
</dbReference>
<gene>
    <name evidence="5" type="ORF">GCM10007116_04880</name>
    <name evidence="4" type="ORF">HS1genome_0734</name>
</gene>
<comment type="similarity">
    <text evidence="1">Belongs to the 7 kDa DNA-binding/endoribonuclease P2 family.</text>
</comment>
<dbReference type="Gene3D" id="2.40.50.40">
    <property type="match status" value="1"/>
</dbReference>
<dbReference type="EMBL" id="AP018553">
    <property type="protein sequence ID" value="BBD72345.1"/>
    <property type="molecule type" value="Genomic_DNA"/>
</dbReference>
<keyword evidence="2 4" id="KW-0238">DNA-binding</keyword>
<reference evidence="5" key="1">
    <citation type="journal article" date="2014" name="Int. J. Syst. Evol. Microbiol.">
        <title>Complete genome sequence of Corynebacterium casei LMG S-19264T (=DSM 44701T), isolated from a smear-ripened cheese.</title>
        <authorList>
            <consortium name="US DOE Joint Genome Institute (JGI-PGF)"/>
            <person name="Walter F."/>
            <person name="Albersmeier A."/>
            <person name="Kalinowski J."/>
            <person name="Ruckert C."/>
        </authorList>
    </citation>
    <scope>NUCLEOTIDE SEQUENCE</scope>
    <source>
        <strain evidence="5">JCM 31740</strain>
    </source>
</reference>
<evidence type="ECO:0000313" key="4">
    <source>
        <dbReference type="EMBL" id="BBD72345.1"/>
    </source>
</evidence>
<protein>
    <submittedName>
        <fullName evidence="4">DNA-binding protein</fullName>
    </submittedName>
</protein>
<evidence type="ECO:0000313" key="6">
    <source>
        <dbReference type="Proteomes" id="UP000276741"/>
    </source>
</evidence>
<dbReference type="GO" id="GO:0004521">
    <property type="term" value="F:RNA endonuclease activity"/>
    <property type="evidence" value="ECO:0007669"/>
    <property type="project" value="InterPro"/>
</dbReference>
<proteinExistence type="inferred from homology"/>
<dbReference type="InterPro" id="IPR016197">
    <property type="entry name" value="Chromo-like_dom_sf"/>
</dbReference>
<dbReference type="KEGG" id="sacd:HS1genome_0734"/>